<dbReference type="RefSeq" id="WP_166588447.1">
    <property type="nucleotide sequence ID" value="NZ_WWEO01000045.1"/>
</dbReference>
<protein>
    <submittedName>
        <fullName evidence="1">Uncharacterized protein</fullName>
    </submittedName>
</protein>
<organism evidence="1 2">
    <name type="scientific">Mucilaginibacter agri</name>
    <dbReference type="NCBI Taxonomy" id="2695265"/>
    <lineage>
        <taxon>Bacteria</taxon>
        <taxon>Pseudomonadati</taxon>
        <taxon>Bacteroidota</taxon>
        <taxon>Sphingobacteriia</taxon>
        <taxon>Sphingobacteriales</taxon>
        <taxon>Sphingobacteriaceae</taxon>
        <taxon>Mucilaginibacter</taxon>
    </lineage>
</organism>
<reference evidence="1" key="1">
    <citation type="submission" date="2020-01" db="EMBL/GenBank/DDBJ databases">
        <authorList>
            <person name="Seo Y.L."/>
        </authorList>
    </citation>
    <scope>NUCLEOTIDE SEQUENCE</scope>
    <source>
        <strain evidence="1">R11</strain>
    </source>
</reference>
<name>A0A966DWG3_9SPHI</name>
<comment type="caution">
    <text evidence="1">The sequence shown here is derived from an EMBL/GenBank/DDBJ whole genome shotgun (WGS) entry which is preliminary data.</text>
</comment>
<evidence type="ECO:0000313" key="2">
    <source>
        <dbReference type="Proteomes" id="UP000638732"/>
    </source>
</evidence>
<dbReference type="EMBL" id="WWEO01000045">
    <property type="protein sequence ID" value="NCD72506.1"/>
    <property type="molecule type" value="Genomic_DNA"/>
</dbReference>
<keyword evidence="2" id="KW-1185">Reference proteome</keyword>
<dbReference type="Proteomes" id="UP000638732">
    <property type="component" value="Unassembled WGS sequence"/>
</dbReference>
<reference evidence="1" key="2">
    <citation type="submission" date="2020-10" db="EMBL/GenBank/DDBJ databases">
        <title>Mucilaginibacter sp. nov., isolated from soil.</title>
        <authorList>
            <person name="Jeon C.O."/>
        </authorList>
    </citation>
    <scope>NUCLEOTIDE SEQUENCE</scope>
    <source>
        <strain evidence="1">R11</strain>
    </source>
</reference>
<proteinExistence type="predicted"/>
<sequence length="1749" mass="190312">MTKDQIEDYLYFFWAPLLKANSIADVDRDSFERLVILTLSQVSVYIEAPDYVSGASSRDYSADIVTEIDQFADKIVANIPDRTTDDSFWLKIITQSYFFTESIADTQLEPEASFGIYHQEEGNILRRFDFYYLPHQIQLQLPTTAEISAIISAKTPFAIPDGDVTSIDIAECTLWLCAIHFDASANNAALYTGLQLKSCNISFDSGYAKSGDKIAAGLLSFFSGFVITAVPQDRVAVEPAITIASGNTLTYPNKLVFSFKHKAGLPQPPKISLTHVEPFTTTLFGSTITSDAADNVVAKWATDKNLLSFPLTSQDATFSAIENSSPVFNFKGSGKFNNLSWYLQPVSTAHPLGVLRLGLGADDGYVGFDSQDQFTLGWDSLDNGPLKLKDLFIRTSNRAFFLTYTFNANKLASQKLQLWNANDSHKSSSLIDISYSAEGKGNFVSHISTEQNVVNTSLNLNIDRPVLSNGNRIFYQAPGQVIFIRDAENIAAAVLGQKMDPAIAFENNGFKQLSSFALSNALILVNPVDLFFLVGRLNTSGLVIEGQSFIRFPIRSVEHTLPDPYITSLFNDQPDNNDIQPTSSLMVTIQWNDIDGAELDMQLADVNGAVITPKSTLTDEQLADALLQFPLRHPGEAAYDDLFKSALAAAGIAAGVDAETIPYSSYKSFYQSKINVAGAFSALHILPGNISLVDVSGRASQMGIAFSRRLDSAENDIQQVYQNTGYNSVQTYRIENNEVVSSGRFVRAFTLPQVGWEPIYFEEQNDTGDIFNRDIPFPTHGVPTRIASANRADVALAPIPITKYIVDGFQDEDNQYAAAAHFALPFGMNAIALFHPFVPDVKLPPLNNFKVLQRQIPEPYSYSILNFNQPDFNLKKAQLSGALQIKVLSEGLPDIPRDANRLPDPSFHGAVLQMPNSFSKVQIQNGVLAYEADSILGIPVTAQFNLVMYGKYVLQNGIVPPVIQFTRSLTAKVPLRRIDFSGFGTSVFSNWLDKYADAGAVSQVKFNILIGRVAHEVVQIKSSIMPFFVPVVRTIIIERKNHGNIIRTDSGWVPTGPGVYHVGYDCHPGVVKGVYNVSSIKDTEIELQQHLINGDDVKMVGVYYDADVLLENVSSGFKVTAAFADSTDRLVPSKKQFGYIILGNNAGKKLDQYYTKQDLQAFMTRPDVGVLGGPVDCVVNIAGTDQLMHVTRADVTATTSTLLVAAARGTLQLPKGGSWSVVKKVPGGATLPLTNDETVPLIRNGILQFDVAENPTAPNFANSLHVLGNPLEIEKYAAAAPVPASVEYALLQSTGTQKLLFPRPSFDSNNMVAVDGVTRVKPQILATNPVIADPYSLIKSNAIFPDNTDVLTLKNQLTGMLADKLDINLDTAGISFPDDIAAALVDFIPPECIPAGDESRKLYLVKEDAFNIYIDYGLLTLDDGTKAAKQLFTAALDGTDDNKNRWQMGNKEVAIVVELADFKPLLTVKGDFNASPDSKPIFDNARIEWGSDGNLQKIIQVLSILSMLSKEDGTGDIVKEGFSFVMGNSPDSWSYKCTIEEKIPVIKFPSAVQLAQLPGPAPLIVEAGLDLGVFFNLSLSADPNNLVKAGAGIVLGFEATIQVLLITIEVATAYGVGTAKVQVFVELPDAKPTFEFTMGFGATVAVQLPMVGYVSLTRVMSLGVSINNSPSMTVGQMLRGVLTIAGGLASVTLQVEASGTVTDKNAGADPSDWTATVRGVFELDVTVAFVLSWDFSAEFEHEIGLPNPF</sequence>
<accession>A0A966DWG3</accession>
<gene>
    <name evidence="1" type="ORF">GSY63_24280</name>
</gene>
<evidence type="ECO:0000313" key="1">
    <source>
        <dbReference type="EMBL" id="NCD72506.1"/>
    </source>
</evidence>